<protein>
    <submittedName>
        <fullName evidence="7">DNA-directed RNA polymerase sigma-70 factor</fullName>
    </submittedName>
</protein>
<dbReference type="AlphaFoldDB" id="A0A5M3X565"/>
<keyword evidence="4" id="KW-0238">DNA-binding</keyword>
<feature type="domain" description="RNA polymerase sigma-70 region 2" evidence="6">
    <location>
        <begin position="39"/>
        <end position="105"/>
    </location>
</feature>
<dbReference type="Pfam" id="PF04542">
    <property type="entry name" value="Sigma70_r2"/>
    <property type="match status" value="1"/>
</dbReference>
<dbReference type="SUPFAM" id="SSF88659">
    <property type="entry name" value="Sigma3 and sigma4 domains of RNA polymerase sigma factors"/>
    <property type="match status" value="1"/>
</dbReference>
<dbReference type="Gene3D" id="1.10.10.10">
    <property type="entry name" value="Winged helix-like DNA-binding domain superfamily/Winged helix DNA-binding domain"/>
    <property type="match status" value="1"/>
</dbReference>
<dbReference type="GO" id="GO:0000428">
    <property type="term" value="C:DNA-directed RNA polymerase complex"/>
    <property type="evidence" value="ECO:0007669"/>
    <property type="project" value="UniProtKB-KW"/>
</dbReference>
<evidence type="ECO:0000313" key="8">
    <source>
        <dbReference type="Proteomes" id="UP000331127"/>
    </source>
</evidence>
<dbReference type="GO" id="GO:0003677">
    <property type="term" value="F:DNA binding"/>
    <property type="evidence" value="ECO:0007669"/>
    <property type="project" value="UniProtKB-KW"/>
</dbReference>
<dbReference type="InterPro" id="IPR036388">
    <property type="entry name" value="WH-like_DNA-bd_sf"/>
</dbReference>
<dbReference type="InterPro" id="IPR013325">
    <property type="entry name" value="RNA_pol_sigma_r2"/>
</dbReference>
<dbReference type="InterPro" id="IPR007627">
    <property type="entry name" value="RNA_pol_sigma70_r2"/>
</dbReference>
<evidence type="ECO:0000256" key="1">
    <source>
        <dbReference type="ARBA" id="ARBA00010641"/>
    </source>
</evidence>
<evidence type="ECO:0000259" key="6">
    <source>
        <dbReference type="Pfam" id="PF04542"/>
    </source>
</evidence>
<dbReference type="Gene3D" id="1.10.1740.10">
    <property type="match status" value="1"/>
</dbReference>
<proteinExistence type="inferred from homology"/>
<reference evidence="7 8" key="1">
    <citation type="submission" date="2019-10" db="EMBL/GenBank/DDBJ databases">
        <title>Whole genome shotgun sequence of Acrocarpospora macrocephala NBRC 16266.</title>
        <authorList>
            <person name="Ichikawa N."/>
            <person name="Kimura A."/>
            <person name="Kitahashi Y."/>
            <person name="Komaki H."/>
            <person name="Oguchi A."/>
        </authorList>
    </citation>
    <scope>NUCLEOTIDE SEQUENCE [LARGE SCALE GENOMIC DNA]</scope>
    <source>
        <strain evidence="7 8">NBRC 16266</strain>
    </source>
</reference>
<dbReference type="PANTHER" id="PTHR43133:SF8">
    <property type="entry name" value="RNA POLYMERASE SIGMA FACTOR HI_1459-RELATED"/>
    <property type="match status" value="1"/>
</dbReference>
<dbReference type="InterPro" id="IPR014284">
    <property type="entry name" value="RNA_pol_sigma-70_dom"/>
</dbReference>
<evidence type="ECO:0000256" key="4">
    <source>
        <dbReference type="ARBA" id="ARBA00023125"/>
    </source>
</evidence>
<keyword evidence="3" id="KW-0731">Sigma factor</keyword>
<dbReference type="OrthoDB" id="265863at2"/>
<dbReference type="EMBL" id="BLAE01000072">
    <property type="protein sequence ID" value="GES15269.1"/>
    <property type="molecule type" value="Genomic_DNA"/>
</dbReference>
<dbReference type="InterPro" id="IPR013324">
    <property type="entry name" value="RNA_pol_sigma_r3/r4-like"/>
</dbReference>
<name>A0A5M3X565_9ACTN</name>
<evidence type="ECO:0000256" key="2">
    <source>
        <dbReference type="ARBA" id="ARBA00023015"/>
    </source>
</evidence>
<accession>A0A5M3X565</accession>
<dbReference type="PANTHER" id="PTHR43133">
    <property type="entry name" value="RNA POLYMERASE ECF-TYPE SIGMA FACTO"/>
    <property type="match status" value="1"/>
</dbReference>
<keyword evidence="7" id="KW-0240">DNA-directed RNA polymerase</keyword>
<sequence>MTAQPEPVETADRGHERRDRLAALLARAQAGERAAWEELVTECTPMLWHTARGQGLGYEAAQDVVQTTWLVLVRRQHSINSPGALIEWLVTTTRREAWRARARERSADLLGEETLDDVKDQVALPEELLLEDERRQALWRAVGSLPRRCQALLRVIAFAPRPHYDAVAKALEMPVGSIGPTRSRCLAKLRGTLAADPSWNPDWRAP</sequence>
<dbReference type="NCBIfam" id="TIGR02937">
    <property type="entry name" value="sigma70-ECF"/>
    <property type="match status" value="1"/>
</dbReference>
<dbReference type="RefSeq" id="WP_155360406.1">
    <property type="nucleotide sequence ID" value="NZ_BAAAHL010000001.1"/>
</dbReference>
<evidence type="ECO:0000256" key="5">
    <source>
        <dbReference type="ARBA" id="ARBA00023163"/>
    </source>
</evidence>
<evidence type="ECO:0000256" key="3">
    <source>
        <dbReference type="ARBA" id="ARBA00023082"/>
    </source>
</evidence>
<dbReference type="SUPFAM" id="SSF88946">
    <property type="entry name" value="Sigma2 domain of RNA polymerase sigma factors"/>
    <property type="match status" value="1"/>
</dbReference>
<dbReference type="InterPro" id="IPR039425">
    <property type="entry name" value="RNA_pol_sigma-70-like"/>
</dbReference>
<dbReference type="GO" id="GO:0006352">
    <property type="term" value="P:DNA-templated transcription initiation"/>
    <property type="evidence" value="ECO:0007669"/>
    <property type="project" value="InterPro"/>
</dbReference>
<comment type="caution">
    <text evidence="7">The sequence shown here is derived from an EMBL/GenBank/DDBJ whole genome shotgun (WGS) entry which is preliminary data.</text>
</comment>
<gene>
    <name evidence="7" type="primary">rpoE_27</name>
    <name evidence="7" type="ORF">Amac_088660</name>
</gene>
<organism evidence="7 8">
    <name type="scientific">Acrocarpospora macrocephala</name>
    <dbReference type="NCBI Taxonomy" id="150177"/>
    <lineage>
        <taxon>Bacteria</taxon>
        <taxon>Bacillati</taxon>
        <taxon>Actinomycetota</taxon>
        <taxon>Actinomycetes</taxon>
        <taxon>Streptosporangiales</taxon>
        <taxon>Streptosporangiaceae</taxon>
        <taxon>Acrocarpospora</taxon>
    </lineage>
</organism>
<keyword evidence="8" id="KW-1185">Reference proteome</keyword>
<dbReference type="GO" id="GO:0016987">
    <property type="term" value="F:sigma factor activity"/>
    <property type="evidence" value="ECO:0007669"/>
    <property type="project" value="UniProtKB-KW"/>
</dbReference>
<comment type="similarity">
    <text evidence="1">Belongs to the sigma-70 factor family. ECF subfamily.</text>
</comment>
<evidence type="ECO:0000313" key="7">
    <source>
        <dbReference type="EMBL" id="GES15269.1"/>
    </source>
</evidence>
<keyword evidence="5" id="KW-0804">Transcription</keyword>
<dbReference type="Proteomes" id="UP000331127">
    <property type="component" value="Unassembled WGS sequence"/>
</dbReference>
<keyword evidence="2" id="KW-0805">Transcription regulation</keyword>